<protein>
    <recommendedName>
        <fullName evidence="4">Protection of telomeres protein 1</fullName>
    </recommendedName>
</protein>
<dbReference type="AlphaFoldDB" id="A0AAV5WRF3"/>
<sequence>PCLLNPCMAKEYNYLTLKEVKEGVGGPKNFYAVVDEIIDRTDVVVYLRLWDPSENAVVKSFGKCINIIERGDVIRFHRFNRADQGDSYGSIGYGNAGKVMQIVVWRSSGNGEYAMIGKSSDGNFTEYAGELKEVEELHFAWKVIVTRAELGEETNQNQRDDNSDETKQDANNDLEPTESDSFMDDTYVREENDEGEKENGSRFIPMDDAVPETVANRCLKEESDNLDFLLEDSNVEEVVDHRPDPPPLSFEQIRSMKLARRLSDLKSYSYFDTVLQIVDAHEEKIPNPYMVLRCWDPRSMKPNLPKPLRSYPSSSRWKETLRIKAHPAIEISSMNRYVDIYCYDFDKHTAGDGG</sequence>
<gene>
    <name evidence="2" type="ORF">PFISCL1PPCAC_23664</name>
</gene>
<feature type="non-terminal residue" evidence="2">
    <location>
        <position position="354"/>
    </location>
</feature>
<feature type="non-terminal residue" evidence="2">
    <location>
        <position position="1"/>
    </location>
</feature>
<dbReference type="Gene3D" id="2.40.50.140">
    <property type="entry name" value="Nucleic acid-binding proteins"/>
    <property type="match status" value="2"/>
</dbReference>
<feature type="region of interest" description="Disordered" evidence="1">
    <location>
        <begin position="152"/>
        <end position="204"/>
    </location>
</feature>
<dbReference type="InterPro" id="IPR012340">
    <property type="entry name" value="NA-bd_OB-fold"/>
</dbReference>
<proteinExistence type="predicted"/>
<evidence type="ECO:0000313" key="2">
    <source>
        <dbReference type="EMBL" id="GMT32367.1"/>
    </source>
</evidence>
<evidence type="ECO:0000313" key="3">
    <source>
        <dbReference type="Proteomes" id="UP001432322"/>
    </source>
</evidence>
<evidence type="ECO:0008006" key="4">
    <source>
        <dbReference type="Google" id="ProtNLM"/>
    </source>
</evidence>
<keyword evidence="3" id="KW-1185">Reference proteome</keyword>
<feature type="compositionally biased region" description="Basic and acidic residues" evidence="1">
    <location>
        <begin position="158"/>
        <end position="170"/>
    </location>
</feature>
<accession>A0AAV5WRF3</accession>
<dbReference type="SUPFAM" id="SSF50249">
    <property type="entry name" value="Nucleic acid-binding proteins"/>
    <property type="match status" value="2"/>
</dbReference>
<comment type="caution">
    <text evidence="2">The sequence shown here is derived from an EMBL/GenBank/DDBJ whole genome shotgun (WGS) entry which is preliminary data.</text>
</comment>
<evidence type="ECO:0000256" key="1">
    <source>
        <dbReference type="SAM" id="MobiDB-lite"/>
    </source>
</evidence>
<dbReference type="Proteomes" id="UP001432322">
    <property type="component" value="Unassembled WGS sequence"/>
</dbReference>
<organism evidence="2 3">
    <name type="scientific">Pristionchus fissidentatus</name>
    <dbReference type="NCBI Taxonomy" id="1538716"/>
    <lineage>
        <taxon>Eukaryota</taxon>
        <taxon>Metazoa</taxon>
        <taxon>Ecdysozoa</taxon>
        <taxon>Nematoda</taxon>
        <taxon>Chromadorea</taxon>
        <taxon>Rhabditida</taxon>
        <taxon>Rhabditina</taxon>
        <taxon>Diplogasteromorpha</taxon>
        <taxon>Diplogasteroidea</taxon>
        <taxon>Neodiplogasteridae</taxon>
        <taxon>Pristionchus</taxon>
    </lineage>
</organism>
<name>A0AAV5WRF3_9BILA</name>
<dbReference type="EMBL" id="BTSY01000006">
    <property type="protein sequence ID" value="GMT32367.1"/>
    <property type="molecule type" value="Genomic_DNA"/>
</dbReference>
<reference evidence="2" key="1">
    <citation type="submission" date="2023-10" db="EMBL/GenBank/DDBJ databases">
        <title>Genome assembly of Pristionchus species.</title>
        <authorList>
            <person name="Yoshida K."/>
            <person name="Sommer R.J."/>
        </authorList>
    </citation>
    <scope>NUCLEOTIDE SEQUENCE</scope>
    <source>
        <strain evidence="2">RS5133</strain>
    </source>
</reference>